<dbReference type="Pfam" id="PF13378">
    <property type="entry name" value="MR_MLE_C"/>
    <property type="match status" value="1"/>
</dbReference>
<accession>A0A381V3H5</accession>
<reference evidence="4" key="1">
    <citation type="submission" date="2018-05" db="EMBL/GenBank/DDBJ databases">
        <authorList>
            <person name="Lanie J.A."/>
            <person name="Ng W.-L."/>
            <person name="Kazmierczak K.M."/>
            <person name="Andrzejewski T.M."/>
            <person name="Davidsen T.M."/>
            <person name="Wayne K.J."/>
            <person name="Tettelin H."/>
            <person name="Glass J.I."/>
            <person name="Rusch D."/>
            <person name="Podicherti R."/>
            <person name="Tsui H.-C.T."/>
            <person name="Winkler M.E."/>
        </authorList>
    </citation>
    <scope>NUCLEOTIDE SEQUENCE</scope>
</reference>
<name>A0A381V3H5_9ZZZZ</name>
<dbReference type="SUPFAM" id="SSF54826">
    <property type="entry name" value="Enolase N-terminal domain-like"/>
    <property type="match status" value="1"/>
</dbReference>
<evidence type="ECO:0000256" key="1">
    <source>
        <dbReference type="ARBA" id="ARBA00008031"/>
    </source>
</evidence>
<dbReference type="InterPro" id="IPR034593">
    <property type="entry name" value="DgoD-like"/>
</dbReference>
<feature type="domain" description="Mandelate racemase/muconate lactonizing enzyme C-terminal" evidence="3">
    <location>
        <begin position="76"/>
        <end position="172"/>
    </location>
</feature>
<dbReference type="SMART" id="SM00922">
    <property type="entry name" value="MR_MLE"/>
    <property type="match status" value="1"/>
</dbReference>
<dbReference type="PANTHER" id="PTHR48080">
    <property type="entry name" value="D-GALACTONATE DEHYDRATASE-RELATED"/>
    <property type="match status" value="1"/>
</dbReference>
<dbReference type="InterPro" id="IPR013341">
    <property type="entry name" value="Mandelate_racemase_N_dom"/>
</dbReference>
<dbReference type="SUPFAM" id="SSF51604">
    <property type="entry name" value="Enolase C-terminal domain-like"/>
    <property type="match status" value="1"/>
</dbReference>
<evidence type="ECO:0000313" key="4">
    <source>
        <dbReference type="EMBL" id="SVA34511.1"/>
    </source>
</evidence>
<dbReference type="SFLD" id="SFLDG00180">
    <property type="entry name" value="muconate_cycloisomerase"/>
    <property type="match status" value="1"/>
</dbReference>
<keyword evidence="2" id="KW-0479">Metal-binding</keyword>
<dbReference type="Gene3D" id="3.30.390.10">
    <property type="entry name" value="Enolase-like, N-terminal domain"/>
    <property type="match status" value="1"/>
</dbReference>
<dbReference type="PANTHER" id="PTHR48080:SF3">
    <property type="entry name" value="ENOLASE SUPERFAMILY MEMBER DDB_G0284701"/>
    <property type="match status" value="1"/>
</dbReference>
<sequence>MNYAAPKIIGENPFNINRIMKILDQELARITCVKEGIDLALHDLVGKALNIPVYQLLGGKFRDKIPVASEIGIDNPKRMAESALKVLDMGIKVIKIKGSNEKELDIARIKAVREAVGPDIALRLDPNSAWNTISTIKIMREVEDCHLQLLEQPVPSWDYKGMAHIRENIGVPLMADESIWTPQDAIKLHDYNACDLFNLKIAKTCGLHQGKKVEIVAEALGIPCIAGTELEPGISAVAKIHLAASMRIHPLASEFTELTQVDGTILKKPLKAIDGYLEVPSGPGYGVEIDEDALEAYKIKIN</sequence>
<dbReference type="SFLD" id="SFLDS00001">
    <property type="entry name" value="Enolase"/>
    <property type="match status" value="1"/>
</dbReference>
<dbReference type="Pfam" id="PF02746">
    <property type="entry name" value="MR_MLE_N"/>
    <property type="match status" value="1"/>
</dbReference>
<proteinExistence type="inferred from homology"/>
<evidence type="ECO:0000256" key="2">
    <source>
        <dbReference type="ARBA" id="ARBA00022723"/>
    </source>
</evidence>
<dbReference type="InterPro" id="IPR013342">
    <property type="entry name" value="Mandelate_racemase_C"/>
</dbReference>
<gene>
    <name evidence="4" type="ORF">METZ01_LOCUS87365</name>
</gene>
<dbReference type="GO" id="GO:0046872">
    <property type="term" value="F:metal ion binding"/>
    <property type="evidence" value="ECO:0007669"/>
    <property type="project" value="UniProtKB-KW"/>
</dbReference>
<dbReference type="InterPro" id="IPR029017">
    <property type="entry name" value="Enolase-like_N"/>
</dbReference>
<dbReference type="AlphaFoldDB" id="A0A381V3H5"/>
<protein>
    <recommendedName>
        <fullName evidence="3">Mandelate racemase/muconate lactonizing enzyme C-terminal domain-containing protein</fullName>
    </recommendedName>
</protein>
<organism evidence="4">
    <name type="scientific">marine metagenome</name>
    <dbReference type="NCBI Taxonomy" id="408172"/>
    <lineage>
        <taxon>unclassified sequences</taxon>
        <taxon>metagenomes</taxon>
        <taxon>ecological metagenomes</taxon>
    </lineage>
</organism>
<dbReference type="Gene3D" id="3.20.20.120">
    <property type="entry name" value="Enolase-like C-terminal domain"/>
    <property type="match status" value="1"/>
</dbReference>
<dbReference type="InterPro" id="IPR029065">
    <property type="entry name" value="Enolase_C-like"/>
</dbReference>
<evidence type="ECO:0000259" key="3">
    <source>
        <dbReference type="SMART" id="SM00922"/>
    </source>
</evidence>
<comment type="similarity">
    <text evidence="1">Belongs to the mandelate racemase/muconate lactonizing enzyme family.</text>
</comment>
<dbReference type="InterPro" id="IPR036849">
    <property type="entry name" value="Enolase-like_C_sf"/>
</dbReference>
<dbReference type="EMBL" id="UINC01007666">
    <property type="protein sequence ID" value="SVA34511.1"/>
    <property type="molecule type" value="Genomic_DNA"/>
</dbReference>